<dbReference type="AlphaFoldDB" id="A0A4C1XWK0"/>
<name>A0A4C1XWK0_EUMVA</name>
<accession>A0A4C1XWK0</accession>
<dbReference type="EMBL" id="BGZK01000984">
    <property type="protein sequence ID" value="GBP67473.1"/>
    <property type="molecule type" value="Genomic_DNA"/>
</dbReference>
<evidence type="ECO:0000313" key="1">
    <source>
        <dbReference type="EMBL" id="GBP67473.1"/>
    </source>
</evidence>
<organism evidence="1 2">
    <name type="scientific">Eumeta variegata</name>
    <name type="common">Bagworm moth</name>
    <name type="synonym">Eumeta japonica</name>
    <dbReference type="NCBI Taxonomy" id="151549"/>
    <lineage>
        <taxon>Eukaryota</taxon>
        <taxon>Metazoa</taxon>
        <taxon>Ecdysozoa</taxon>
        <taxon>Arthropoda</taxon>
        <taxon>Hexapoda</taxon>
        <taxon>Insecta</taxon>
        <taxon>Pterygota</taxon>
        <taxon>Neoptera</taxon>
        <taxon>Endopterygota</taxon>
        <taxon>Lepidoptera</taxon>
        <taxon>Glossata</taxon>
        <taxon>Ditrysia</taxon>
        <taxon>Tineoidea</taxon>
        <taxon>Psychidae</taxon>
        <taxon>Oiketicinae</taxon>
        <taxon>Eumeta</taxon>
    </lineage>
</organism>
<protein>
    <submittedName>
        <fullName evidence="1">Uncharacterized protein</fullName>
    </submittedName>
</protein>
<gene>
    <name evidence="1" type="ORF">EVAR_49367_1</name>
</gene>
<comment type="caution">
    <text evidence="1">The sequence shown here is derived from an EMBL/GenBank/DDBJ whole genome shotgun (WGS) entry which is preliminary data.</text>
</comment>
<evidence type="ECO:0000313" key="2">
    <source>
        <dbReference type="Proteomes" id="UP000299102"/>
    </source>
</evidence>
<proteinExistence type="predicted"/>
<sequence length="106" mass="11549">MAELISMGLSIEARGAYWATPVRTVSGSGIDFANKTKSNRKSRPDEDGIENGITIGIECGIKIRTKSMFGIGIMNGAELGQRLPKDFKTVDKVKLTKRGDLKFEEG</sequence>
<keyword evidence="2" id="KW-1185">Reference proteome</keyword>
<dbReference type="Proteomes" id="UP000299102">
    <property type="component" value="Unassembled WGS sequence"/>
</dbReference>
<reference evidence="1 2" key="1">
    <citation type="journal article" date="2019" name="Commun. Biol.">
        <title>The bagworm genome reveals a unique fibroin gene that provides high tensile strength.</title>
        <authorList>
            <person name="Kono N."/>
            <person name="Nakamura H."/>
            <person name="Ohtoshi R."/>
            <person name="Tomita M."/>
            <person name="Numata K."/>
            <person name="Arakawa K."/>
        </authorList>
    </citation>
    <scope>NUCLEOTIDE SEQUENCE [LARGE SCALE GENOMIC DNA]</scope>
</reference>